<evidence type="ECO:0000313" key="1">
    <source>
        <dbReference type="EMBL" id="MFC3492227.1"/>
    </source>
</evidence>
<sequence length="56" mass="6341">MCRWAVGRRETKAGPRLIAVFTEPPGDREEWHPAWRTDPMRPSVEAKARAIALRGG</sequence>
<proteinExistence type="predicted"/>
<protein>
    <submittedName>
        <fullName evidence="1">Uncharacterized protein</fullName>
    </submittedName>
</protein>
<dbReference type="RefSeq" id="WP_387972469.1">
    <property type="nucleotide sequence ID" value="NZ_JBHRWO010000007.1"/>
</dbReference>
<organism evidence="1 2">
    <name type="scientific">Glycomyces rhizosphaerae</name>
    <dbReference type="NCBI Taxonomy" id="2054422"/>
    <lineage>
        <taxon>Bacteria</taxon>
        <taxon>Bacillati</taxon>
        <taxon>Actinomycetota</taxon>
        <taxon>Actinomycetes</taxon>
        <taxon>Glycomycetales</taxon>
        <taxon>Glycomycetaceae</taxon>
        <taxon>Glycomyces</taxon>
    </lineage>
</organism>
<keyword evidence="2" id="KW-1185">Reference proteome</keyword>
<reference evidence="2" key="1">
    <citation type="journal article" date="2019" name="Int. J. Syst. Evol. Microbiol.">
        <title>The Global Catalogue of Microorganisms (GCM) 10K type strain sequencing project: providing services to taxonomists for standard genome sequencing and annotation.</title>
        <authorList>
            <consortium name="The Broad Institute Genomics Platform"/>
            <consortium name="The Broad Institute Genome Sequencing Center for Infectious Disease"/>
            <person name="Wu L."/>
            <person name="Ma J."/>
        </authorList>
    </citation>
    <scope>NUCLEOTIDE SEQUENCE [LARGE SCALE GENOMIC DNA]</scope>
    <source>
        <strain evidence="2">CGMCC 4.7396</strain>
    </source>
</reference>
<name>A0ABV7PZD0_9ACTN</name>
<comment type="caution">
    <text evidence="1">The sequence shown here is derived from an EMBL/GenBank/DDBJ whole genome shotgun (WGS) entry which is preliminary data.</text>
</comment>
<dbReference type="Proteomes" id="UP001595712">
    <property type="component" value="Unassembled WGS sequence"/>
</dbReference>
<accession>A0ABV7PZD0</accession>
<dbReference type="EMBL" id="JBHRWO010000007">
    <property type="protein sequence ID" value="MFC3492227.1"/>
    <property type="molecule type" value="Genomic_DNA"/>
</dbReference>
<gene>
    <name evidence="1" type="ORF">ACFO8M_07000</name>
</gene>
<evidence type="ECO:0000313" key="2">
    <source>
        <dbReference type="Proteomes" id="UP001595712"/>
    </source>
</evidence>